<dbReference type="GO" id="GO:0006913">
    <property type="term" value="P:nucleocytoplasmic transport"/>
    <property type="evidence" value="ECO:0007669"/>
    <property type="project" value="TreeGrafter"/>
</dbReference>
<protein>
    <recommendedName>
        <fullName evidence="7">Leucine-rich repeat domain-containing protein</fullName>
    </recommendedName>
</protein>
<dbReference type="Proteomes" id="UP000483004">
    <property type="component" value="Unassembled WGS sequence"/>
</dbReference>
<evidence type="ECO:0000256" key="3">
    <source>
        <dbReference type="ARBA" id="ARBA00022737"/>
    </source>
</evidence>
<keyword evidence="1" id="KW-0343">GTPase activation</keyword>
<sequence>MMKTADLEQRLREEPGDLALWAAYSDRLQEQGDARGRIIRLEMRRPHLRAADRDAVQRTIVNLTRRHRRSWDASLPEGVTVLARRYGFPAKVAVQWSDGAPALIGRALREPFVTGLRIRPASGQDDDYREEETDDPSDSIDTGALATLDLARLTELDLAYLRIGALGARAVAVSAYLHAGAADVRTAGAGGRLESLDLRYCRIGDDGLAALADSPAFRCVRRVRLQKNLISEKGVRALHRFENLTELDLRYNDIDAEGARALLAAPFIGSLTRLSLHRDDVGDDGAAALARAPQLPPALRVLWRNA</sequence>
<evidence type="ECO:0000256" key="4">
    <source>
        <dbReference type="SAM" id="MobiDB-lite"/>
    </source>
</evidence>
<feature type="region of interest" description="Disordered" evidence="4">
    <location>
        <begin position="119"/>
        <end position="139"/>
    </location>
</feature>
<keyword evidence="2" id="KW-0433">Leucine-rich repeat</keyword>
<dbReference type="InterPro" id="IPR027038">
    <property type="entry name" value="RanGap"/>
</dbReference>
<reference evidence="5 6" key="1">
    <citation type="submission" date="2019-09" db="EMBL/GenBank/DDBJ databases">
        <title>Actinomadura physcomitrii sp. nov., a novel actinomycete isolated from moss [Physcomitrium sphaericum (Ludw) Fuernr].</title>
        <authorList>
            <person name="Liu C."/>
            <person name="Zhuang X."/>
        </authorList>
    </citation>
    <scope>NUCLEOTIDE SEQUENCE [LARGE SCALE GENOMIC DNA]</scope>
    <source>
        <strain evidence="5 6">CYP1-1B</strain>
    </source>
</reference>
<dbReference type="Gene3D" id="3.80.10.10">
    <property type="entry name" value="Ribonuclease Inhibitor"/>
    <property type="match status" value="2"/>
</dbReference>
<evidence type="ECO:0000256" key="2">
    <source>
        <dbReference type="ARBA" id="ARBA00022614"/>
    </source>
</evidence>
<dbReference type="InterPro" id="IPR001611">
    <property type="entry name" value="Leu-rich_rpt"/>
</dbReference>
<name>A0A6L3W934_9ACTN</name>
<proteinExistence type="predicted"/>
<dbReference type="PANTHER" id="PTHR24113:SF12">
    <property type="entry name" value="RAN GTPASE-ACTIVATING PROTEIN 1"/>
    <property type="match status" value="1"/>
</dbReference>
<feature type="compositionally biased region" description="Acidic residues" evidence="4">
    <location>
        <begin position="124"/>
        <end position="138"/>
    </location>
</feature>
<dbReference type="PANTHER" id="PTHR24113">
    <property type="entry name" value="RAN GTPASE-ACTIVATING PROTEIN 1"/>
    <property type="match status" value="1"/>
</dbReference>
<keyword evidence="6" id="KW-1185">Reference proteome</keyword>
<comment type="caution">
    <text evidence="5">The sequence shown here is derived from an EMBL/GenBank/DDBJ whole genome shotgun (WGS) entry which is preliminary data.</text>
</comment>
<dbReference type="AlphaFoldDB" id="A0A6L3W934"/>
<dbReference type="OrthoDB" id="4144821at2"/>
<accession>A0A6L3W934</accession>
<organism evidence="5 6">
    <name type="scientific">Actinomadura montaniterrae</name>
    <dbReference type="NCBI Taxonomy" id="1803903"/>
    <lineage>
        <taxon>Bacteria</taxon>
        <taxon>Bacillati</taxon>
        <taxon>Actinomycetota</taxon>
        <taxon>Actinomycetes</taxon>
        <taxon>Streptosporangiales</taxon>
        <taxon>Thermomonosporaceae</taxon>
        <taxon>Actinomadura</taxon>
    </lineage>
</organism>
<dbReference type="SMART" id="SM00368">
    <property type="entry name" value="LRR_RI"/>
    <property type="match status" value="3"/>
</dbReference>
<dbReference type="GO" id="GO:0005829">
    <property type="term" value="C:cytosol"/>
    <property type="evidence" value="ECO:0007669"/>
    <property type="project" value="TreeGrafter"/>
</dbReference>
<evidence type="ECO:0008006" key="7">
    <source>
        <dbReference type="Google" id="ProtNLM"/>
    </source>
</evidence>
<evidence type="ECO:0000256" key="1">
    <source>
        <dbReference type="ARBA" id="ARBA00022468"/>
    </source>
</evidence>
<evidence type="ECO:0000313" key="5">
    <source>
        <dbReference type="EMBL" id="KAB2388483.1"/>
    </source>
</evidence>
<dbReference type="GO" id="GO:0031267">
    <property type="term" value="F:small GTPase binding"/>
    <property type="evidence" value="ECO:0007669"/>
    <property type="project" value="TreeGrafter"/>
</dbReference>
<dbReference type="InterPro" id="IPR032675">
    <property type="entry name" value="LRR_dom_sf"/>
</dbReference>
<gene>
    <name evidence="5" type="ORF">F9B16_04220</name>
</gene>
<keyword evidence="3" id="KW-0677">Repeat</keyword>
<dbReference type="GO" id="GO:0005096">
    <property type="term" value="F:GTPase activator activity"/>
    <property type="evidence" value="ECO:0007669"/>
    <property type="project" value="UniProtKB-KW"/>
</dbReference>
<dbReference type="EMBL" id="WBMR01000006">
    <property type="protein sequence ID" value="KAB2388483.1"/>
    <property type="molecule type" value="Genomic_DNA"/>
</dbReference>
<dbReference type="GO" id="GO:0048471">
    <property type="term" value="C:perinuclear region of cytoplasm"/>
    <property type="evidence" value="ECO:0007669"/>
    <property type="project" value="TreeGrafter"/>
</dbReference>
<dbReference type="SUPFAM" id="SSF52047">
    <property type="entry name" value="RNI-like"/>
    <property type="match status" value="1"/>
</dbReference>
<dbReference type="Pfam" id="PF13516">
    <property type="entry name" value="LRR_6"/>
    <property type="match status" value="2"/>
</dbReference>
<evidence type="ECO:0000313" key="6">
    <source>
        <dbReference type="Proteomes" id="UP000483004"/>
    </source>
</evidence>